<feature type="region of interest" description="Disordered" evidence="1">
    <location>
        <begin position="694"/>
        <end position="719"/>
    </location>
</feature>
<gene>
    <name evidence="2" type="ORF">SAMN04488498_12381</name>
</gene>
<organism evidence="2 3">
    <name type="scientific">Neomesorhizobium albiziae</name>
    <dbReference type="NCBI Taxonomy" id="335020"/>
    <lineage>
        <taxon>Bacteria</taxon>
        <taxon>Pseudomonadati</taxon>
        <taxon>Pseudomonadota</taxon>
        <taxon>Alphaproteobacteria</taxon>
        <taxon>Hyphomicrobiales</taxon>
        <taxon>Phyllobacteriaceae</taxon>
        <taxon>Neomesorhizobium</taxon>
    </lineage>
</organism>
<reference evidence="2 3" key="1">
    <citation type="submission" date="2016-10" db="EMBL/GenBank/DDBJ databases">
        <authorList>
            <person name="Varghese N."/>
            <person name="Submissions S."/>
        </authorList>
    </citation>
    <scope>NUCLEOTIDE SEQUENCE [LARGE SCALE GENOMIC DNA]</scope>
    <source>
        <strain evidence="2 3">DSM 21822</strain>
    </source>
</reference>
<proteinExistence type="predicted"/>
<dbReference type="EMBL" id="FOSL01000023">
    <property type="protein sequence ID" value="SFL01811.1"/>
    <property type="molecule type" value="Genomic_DNA"/>
</dbReference>
<sequence length="719" mass="79035">MAIVEAKIQFTARSKLEFGPLPFQMAEVVSPGVGKTETMLRVVAEFADMLADKRVLVFTPDNSLTGEMHARAKKILPESLNVRFRRGRTDTKLGPAPCHKEMHEKAALIQSKGGSVADMLCPVCPHREGCEWLSYKADKAPGVVILPNNYLVHGGEDDGDIAVIDESFHQRMTGETTVKLAEMTAYRCLPNLPEWERGWTLNSSARFSAQFDLRDARERLAIAFAHGVPSISRLRDLGISVGMANRAKTIEYGRHDGLKSTLAKAVEEGFGAEELAEAIADTEKLYGPARGYASVWRAIETQLSRPTGRDTLNGFTLYRDGSLKVGFRKKLAVEKKPVLALDATGDARLLRLGLPTLARVDEIAVEAPHTRVIQATDAKNSKTALVTADEDGETVRAAKATKRRKLMEVVERLSGPEKKSVGFISYKGVQDSEEVRDAVSRLRAQGRNVLTGHFGALRGQNMMEHVDVLVIAGRQLPDARDVEGLAGALFYDQPEAVAAGGIGTTGRFYMLRGGELVEGLAEEHTDPTVEKVRRQITEAELIQAIGRGRGVRRGVSDPLTVVVLGSTPIPGVIVDELVKTEDLEPGRVELLWAREGAYLENARQAFAAFPGVWDTEENARKDYQRRGEVGDISLYYNFPSREMSPTSPAAVLYQRSGAGQKPAKAWFHLALVPDPRKWLEERLGPLAKFEIIDGGEDRNLPTPHHPLGRARRPPKQPNT</sequence>
<feature type="compositionally biased region" description="Basic residues" evidence="1">
    <location>
        <begin position="706"/>
        <end position="719"/>
    </location>
</feature>
<keyword evidence="3" id="KW-1185">Reference proteome</keyword>
<accession>A0A1I4EC98</accession>
<dbReference type="Gene3D" id="3.40.50.300">
    <property type="entry name" value="P-loop containing nucleotide triphosphate hydrolases"/>
    <property type="match status" value="1"/>
</dbReference>
<dbReference type="RefSeq" id="WP_149763059.1">
    <property type="nucleotide sequence ID" value="NZ_BSPE01000066.1"/>
</dbReference>
<dbReference type="SUPFAM" id="SSF52540">
    <property type="entry name" value="P-loop containing nucleoside triphosphate hydrolases"/>
    <property type="match status" value="1"/>
</dbReference>
<protein>
    <submittedName>
        <fullName evidence="2">Uncharacterized protein</fullName>
    </submittedName>
</protein>
<evidence type="ECO:0000313" key="2">
    <source>
        <dbReference type="EMBL" id="SFL01811.1"/>
    </source>
</evidence>
<dbReference type="AlphaFoldDB" id="A0A1I4EC98"/>
<dbReference type="OrthoDB" id="5453446at2"/>
<evidence type="ECO:0000313" key="3">
    <source>
        <dbReference type="Proteomes" id="UP000323300"/>
    </source>
</evidence>
<name>A0A1I4EC98_9HYPH</name>
<dbReference type="InterPro" id="IPR027417">
    <property type="entry name" value="P-loop_NTPase"/>
</dbReference>
<dbReference type="Proteomes" id="UP000323300">
    <property type="component" value="Unassembled WGS sequence"/>
</dbReference>
<evidence type="ECO:0000256" key="1">
    <source>
        <dbReference type="SAM" id="MobiDB-lite"/>
    </source>
</evidence>